<dbReference type="Pfam" id="PF03845">
    <property type="entry name" value="Spore_permease"/>
    <property type="match status" value="1"/>
</dbReference>
<comment type="subcellular location">
    <subcellularLocation>
        <location evidence="1">Membrane</location>
        <topology evidence="1">Multi-pass membrane protein</topology>
    </subcellularLocation>
</comment>
<comment type="similarity">
    <text evidence="2">Belongs to the amino acid-polyamine-organocation (APC) superfamily. Spore germination protein (SGP) (TC 2.A.3.9) family.</text>
</comment>
<dbReference type="PANTHER" id="PTHR34975">
    <property type="entry name" value="SPORE GERMINATION PROTEIN A2"/>
    <property type="match status" value="1"/>
</dbReference>
<feature type="transmembrane region" description="Helical" evidence="8">
    <location>
        <begin position="183"/>
        <end position="201"/>
    </location>
</feature>
<dbReference type="PANTHER" id="PTHR34975:SF2">
    <property type="entry name" value="SPORE GERMINATION PROTEIN A2"/>
    <property type="match status" value="1"/>
</dbReference>
<gene>
    <name evidence="9" type="ORF">SAMN02194393_04213</name>
</gene>
<protein>
    <submittedName>
        <fullName evidence="9">Spore germination protein KB</fullName>
    </submittedName>
</protein>
<evidence type="ECO:0000313" key="10">
    <source>
        <dbReference type="Proteomes" id="UP000190285"/>
    </source>
</evidence>
<accession>A0A1T5MAA0</accession>
<feature type="transmembrane region" description="Helical" evidence="8">
    <location>
        <begin position="266"/>
        <end position="288"/>
    </location>
</feature>
<evidence type="ECO:0000313" key="9">
    <source>
        <dbReference type="EMBL" id="SKC84779.1"/>
    </source>
</evidence>
<keyword evidence="5 8" id="KW-0812">Transmembrane</keyword>
<dbReference type="EMBL" id="FUZT01000012">
    <property type="protein sequence ID" value="SKC84779.1"/>
    <property type="molecule type" value="Genomic_DNA"/>
</dbReference>
<evidence type="ECO:0000256" key="4">
    <source>
        <dbReference type="ARBA" id="ARBA00022544"/>
    </source>
</evidence>
<evidence type="ECO:0000256" key="1">
    <source>
        <dbReference type="ARBA" id="ARBA00004141"/>
    </source>
</evidence>
<feature type="transmembrane region" description="Helical" evidence="8">
    <location>
        <begin position="333"/>
        <end position="354"/>
    </location>
</feature>
<evidence type="ECO:0000256" key="2">
    <source>
        <dbReference type="ARBA" id="ARBA00007998"/>
    </source>
</evidence>
<name>A0A1T5MAA0_9FIRM</name>
<keyword evidence="4" id="KW-0309">Germination</keyword>
<dbReference type="Gene3D" id="1.20.1740.10">
    <property type="entry name" value="Amino acid/polyamine transporter I"/>
    <property type="match status" value="1"/>
</dbReference>
<evidence type="ECO:0000256" key="6">
    <source>
        <dbReference type="ARBA" id="ARBA00022989"/>
    </source>
</evidence>
<feature type="transmembrane region" description="Helical" evidence="8">
    <location>
        <begin position="213"/>
        <end position="238"/>
    </location>
</feature>
<keyword evidence="7 8" id="KW-0472">Membrane</keyword>
<dbReference type="AlphaFoldDB" id="A0A1T5MAA0"/>
<feature type="transmembrane region" description="Helical" evidence="8">
    <location>
        <begin position="143"/>
        <end position="163"/>
    </location>
</feature>
<evidence type="ECO:0000256" key="8">
    <source>
        <dbReference type="SAM" id="Phobius"/>
    </source>
</evidence>
<evidence type="ECO:0000256" key="7">
    <source>
        <dbReference type="ARBA" id="ARBA00023136"/>
    </source>
</evidence>
<evidence type="ECO:0000256" key="3">
    <source>
        <dbReference type="ARBA" id="ARBA00022448"/>
    </source>
</evidence>
<feature type="transmembrane region" description="Helical" evidence="8">
    <location>
        <begin position="300"/>
        <end position="317"/>
    </location>
</feature>
<dbReference type="NCBIfam" id="TIGR00912">
    <property type="entry name" value="2A0309"/>
    <property type="match status" value="1"/>
</dbReference>
<dbReference type="STRING" id="36842.SAMN02194393_04213"/>
<dbReference type="RefSeq" id="WP_170917521.1">
    <property type="nucleotide sequence ID" value="NZ_FUZT01000012.1"/>
</dbReference>
<feature type="transmembrane region" description="Helical" evidence="8">
    <location>
        <begin position="113"/>
        <end position="131"/>
    </location>
</feature>
<keyword evidence="3" id="KW-0813">Transport</keyword>
<feature type="transmembrane region" description="Helical" evidence="8">
    <location>
        <begin position="77"/>
        <end position="98"/>
    </location>
</feature>
<reference evidence="9 10" key="1">
    <citation type="submission" date="2017-02" db="EMBL/GenBank/DDBJ databases">
        <authorList>
            <person name="Peterson S.W."/>
        </authorList>
    </citation>
    <scope>NUCLEOTIDE SEQUENCE [LARGE SCALE GENOMIC DNA]</scope>
    <source>
        <strain evidence="9 10">M1</strain>
    </source>
</reference>
<sequence>MKKEIISDKQGISLIVLFMIGESSILVSGLSAKEDLWLSILLSIVIMIPFMILYCNLLANHFGKDLFQIIELYFGKIIGKIIILFYTLYFFDLVAIVLKDFGNLVTTTNFPETPIIIPMVFILILCSWIVKEGIEVIGRWGEVIVIIPVVLTFIAIIFLIPNMDLRNIIPSMNSGVKPVIKGAYEVFMYPLGETVVFTIAFSTFKNKKSVYKIFINSLLIGGIFLLITSLTIILVLGVDYASSLYFPLYATIARVNVGSALQRIEAISAIVYLLGGFIKISIYLLAACKGIAEIFKFKDYRFIVMPVSLLAANLSYFEFDSIISFNEWVFDVWIYYAFPFIVILPTIIFIVYKVRNKLLLKHNM</sequence>
<feature type="transmembrane region" description="Helical" evidence="8">
    <location>
        <begin position="36"/>
        <end position="57"/>
    </location>
</feature>
<keyword evidence="10" id="KW-1185">Reference proteome</keyword>
<feature type="transmembrane region" description="Helical" evidence="8">
    <location>
        <begin position="12"/>
        <end position="30"/>
    </location>
</feature>
<evidence type="ECO:0000256" key="5">
    <source>
        <dbReference type="ARBA" id="ARBA00022692"/>
    </source>
</evidence>
<proteinExistence type="inferred from homology"/>
<dbReference type="InterPro" id="IPR004761">
    <property type="entry name" value="Spore_GerAB"/>
</dbReference>
<dbReference type="Proteomes" id="UP000190285">
    <property type="component" value="Unassembled WGS sequence"/>
</dbReference>
<keyword evidence="6 8" id="KW-1133">Transmembrane helix</keyword>
<organism evidence="9 10">
    <name type="scientific">Maledivibacter halophilus</name>
    <dbReference type="NCBI Taxonomy" id="36842"/>
    <lineage>
        <taxon>Bacteria</taxon>
        <taxon>Bacillati</taxon>
        <taxon>Bacillota</taxon>
        <taxon>Clostridia</taxon>
        <taxon>Peptostreptococcales</taxon>
        <taxon>Caminicellaceae</taxon>
        <taxon>Maledivibacter</taxon>
    </lineage>
</organism>
<dbReference type="GO" id="GO:0009847">
    <property type="term" value="P:spore germination"/>
    <property type="evidence" value="ECO:0007669"/>
    <property type="project" value="InterPro"/>
</dbReference>
<dbReference type="GO" id="GO:0016020">
    <property type="term" value="C:membrane"/>
    <property type="evidence" value="ECO:0007669"/>
    <property type="project" value="UniProtKB-SubCell"/>
</dbReference>